<protein>
    <recommendedName>
        <fullName evidence="3">Rho-GAP domain-containing protein</fullName>
    </recommendedName>
</protein>
<dbReference type="SMART" id="SM00324">
    <property type="entry name" value="RhoGAP"/>
    <property type="match status" value="1"/>
</dbReference>
<feature type="region of interest" description="Disordered" evidence="2">
    <location>
        <begin position="585"/>
        <end position="638"/>
    </location>
</feature>
<evidence type="ECO:0000256" key="1">
    <source>
        <dbReference type="ARBA" id="ARBA00022468"/>
    </source>
</evidence>
<dbReference type="InterPro" id="IPR050729">
    <property type="entry name" value="Rho-GAP"/>
</dbReference>
<dbReference type="Pfam" id="PF00620">
    <property type="entry name" value="RhoGAP"/>
    <property type="match status" value="1"/>
</dbReference>
<organism evidence="4 5">
    <name type="scientific">Cronartium quercuum f. sp. fusiforme G11</name>
    <dbReference type="NCBI Taxonomy" id="708437"/>
    <lineage>
        <taxon>Eukaryota</taxon>
        <taxon>Fungi</taxon>
        <taxon>Dikarya</taxon>
        <taxon>Basidiomycota</taxon>
        <taxon>Pucciniomycotina</taxon>
        <taxon>Pucciniomycetes</taxon>
        <taxon>Pucciniales</taxon>
        <taxon>Coleosporiaceae</taxon>
        <taxon>Cronartium</taxon>
    </lineage>
</organism>
<dbReference type="SUPFAM" id="SSF48350">
    <property type="entry name" value="GTPase activation domain, GAP"/>
    <property type="match status" value="1"/>
</dbReference>
<dbReference type="InterPro" id="IPR008936">
    <property type="entry name" value="Rho_GTPase_activation_prot"/>
</dbReference>
<keyword evidence="1" id="KW-0343">GTPase activation</keyword>
<feature type="compositionally biased region" description="Low complexity" evidence="2">
    <location>
        <begin position="154"/>
        <end position="189"/>
    </location>
</feature>
<evidence type="ECO:0000313" key="5">
    <source>
        <dbReference type="Proteomes" id="UP000886653"/>
    </source>
</evidence>
<name>A0A9P6NBU0_9BASI</name>
<proteinExistence type="predicted"/>
<evidence type="ECO:0000259" key="3">
    <source>
        <dbReference type="PROSITE" id="PS50238"/>
    </source>
</evidence>
<dbReference type="InterPro" id="IPR000198">
    <property type="entry name" value="RhoGAP_dom"/>
</dbReference>
<dbReference type="PROSITE" id="PS50238">
    <property type="entry name" value="RHOGAP"/>
    <property type="match status" value="1"/>
</dbReference>
<dbReference type="GO" id="GO:0005737">
    <property type="term" value="C:cytoplasm"/>
    <property type="evidence" value="ECO:0007669"/>
    <property type="project" value="TreeGrafter"/>
</dbReference>
<dbReference type="PANTHER" id="PTHR23176:SF134">
    <property type="entry name" value="RHO-TYPE GTPASE-ACTIVATING PROTEIN"/>
    <property type="match status" value="1"/>
</dbReference>
<dbReference type="AlphaFoldDB" id="A0A9P6NBU0"/>
<dbReference type="Gene3D" id="1.10.555.10">
    <property type="entry name" value="Rho GTPase activation protein"/>
    <property type="match status" value="1"/>
</dbReference>
<feature type="domain" description="Rho-GAP" evidence="3">
    <location>
        <begin position="368"/>
        <end position="561"/>
    </location>
</feature>
<feature type="compositionally biased region" description="Low complexity" evidence="2">
    <location>
        <begin position="207"/>
        <end position="230"/>
    </location>
</feature>
<gene>
    <name evidence="4" type="ORF">CROQUDRAFT_661785</name>
</gene>
<dbReference type="CDD" id="cd00159">
    <property type="entry name" value="RhoGAP"/>
    <property type="match status" value="1"/>
</dbReference>
<feature type="region of interest" description="Disordered" evidence="2">
    <location>
        <begin position="135"/>
        <end position="253"/>
    </location>
</feature>
<dbReference type="EMBL" id="MU167330">
    <property type="protein sequence ID" value="KAG0143038.1"/>
    <property type="molecule type" value="Genomic_DNA"/>
</dbReference>
<feature type="region of interest" description="Disordered" evidence="2">
    <location>
        <begin position="1"/>
        <end position="123"/>
    </location>
</feature>
<feature type="compositionally biased region" description="Low complexity" evidence="2">
    <location>
        <begin position="13"/>
        <end position="77"/>
    </location>
</feature>
<feature type="compositionally biased region" description="Polar residues" evidence="2">
    <location>
        <begin position="231"/>
        <end position="253"/>
    </location>
</feature>
<accession>A0A9P6NBU0</accession>
<dbReference type="PANTHER" id="PTHR23176">
    <property type="entry name" value="RHO/RAC/CDC GTPASE-ACTIVATING PROTEIN"/>
    <property type="match status" value="1"/>
</dbReference>
<reference evidence="4" key="1">
    <citation type="submission" date="2013-11" db="EMBL/GenBank/DDBJ databases">
        <title>Genome sequence of the fusiform rust pathogen reveals effectors for host alternation and coevolution with pine.</title>
        <authorList>
            <consortium name="DOE Joint Genome Institute"/>
            <person name="Smith K."/>
            <person name="Pendleton A."/>
            <person name="Kubisiak T."/>
            <person name="Anderson C."/>
            <person name="Salamov A."/>
            <person name="Aerts A."/>
            <person name="Riley R."/>
            <person name="Clum A."/>
            <person name="Lindquist E."/>
            <person name="Ence D."/>
            <person name="Campbell M."/>
            <person name="Kronenberg Z."/>
            <person name="Feau N."/>
            <person name="Dhillon B."/>
            <person name="Hamelin R."/>
            <person name="Burleigh J."/>
            <person name="Smith J."/>
            <person name="Yandell M."/>
            <person name="Nelson C."/>
            <person name="Grigoriev I."/>
            <person name="Davis J."/>
        </authorList>
    </citation>
    <scope>NUCLEOTIDE SEQUENCE</scope>
    <source>
        <strain evidence="4">G11</strain>
    </source>
</reference>
<comment type="caution">
    <text evidence="4">The sequence shown here is derived from an EMBL/GenBank/DDBJ whole genome shotgun (WGS) entry which is preliminary data.</text>
</comment>
<feature type="compositionally biased region" description="Polar residues" evidence="2">
    <location>
        <begin position="620"/>
        <end position="638"/>
    </location>
</feature>
<dbReference type="GO" id="GO:0007165">
    <property type="term" value="P:signal transduction"/>
    <property type="evidence" value="ECO:0007669"/>
    <property type="project" value="InterPro"/>
</dbReference>
<feature type="compositionally biased region" description="Low complexity" evidence="2">
    <location>
        <begin position="86"/>
        <end position="114"/>
    </location>
</feature>
<feature type="compositionally biased region" description="Pro residues" evidence="2">
    <location>
        <begin position="141"/>
        <end position="153"/>
    </location>
</feature>
<dbReference type="OrthoDB" id="2507144at2759"/>
<dbReference type="Proteomes" id="UP000886653">
    <property type="component" value="Unassembled WGS sequence"/>
</dbReference>
<feature type="compositionally biased region" description="Basic and acidic residues" evidence="2">
    <location>
        <begin position="585"/>
        <end position="601"/>
    </location>
</feature>
<sequence length="638" mass="69483">MLKFRFPSARRVPNSNLSNESEPNSQIGIESNEIPTSSSSSSSSFGTNTITNTSNNTIIPNLIGSPSTSSSEPNLSSIHPIPLTKSNLPSPSNSSNQSPVHSNLNNSHSSNSSHMAPKKTRRKSYGGLRAMLGINQKPEDAPPLPVPIPPSDPSPSNHISNSSIDASTSPSNSLISIPPSPIIAESRPSTSSLRPFPFLGGIRRKSANSNAPKPNPSNLPSSINSTSNPNHQVPSLPTSGRSASPTTSIAQPQKVNQLSLGHRIYSHGSSKKAQSVDDLSQFGILPKPRIKSRRSVEELFDLSTSRINKICHNNKKSNLIDDDLHKGLDQIGELAGSLATIKTGKNQAEDNRHPRLSNPKTMRTVYGVPIEDLFWRDGDGFPLLVNVLVELIEEKGLDQQGIYRVPGEKRVIENLQASIDERGVNGLDIWEDSFKDVHNLSGLLKLFLREIPGGVIPFDRYDSFLAVSGLDESLRTSQLQSHIKELPKPNRILLLRLVRHFQRVVAHAEANSMLAHNVAIVFAPSLFRSGSEASNPLLSMQNIGKASAIVRHLVLNANDVFESEETDEVIKSITTTATSKRKSILLEKGKSLDKKDKEKTSKQNKSNGQSNRRHSKHGTVGSSNNSTTRQSYQAKKKS</sequence>
<evidence type="ECO:0000256" key="2">
    <source>
        <dbReference type="SAM" id="MobiDB-lite"/>
    </source>
</evidence>
<dbReference type="GO" id="GO:0005096">
    <property type="term" value="F:GTPase activator activity"/>
    <property type="evidence" value="ECO:0007669"/>
    <property type="project" value="UniProtKB-KW"/>
</dbReference>
<evidence type="ECO:0000313" key="4">
    <source>
        <dbReference type="EMBL" id="KAG0143038.1"/>
    </source>
</evidence>
<keyword evidence="5" id="KW-1185">Reference proteome</keyword>